<feature type="domain" description="DUF5615" evidence="1">
    <location>
        <begin position="3"/>
        <end position="109"/>
    </location>
</feature>
<dbReference type="RefSeq" id="WP_202968807.1">
    <property type="nucleotide sequence ID" value="NZ_CP017111.1"/>
</dbReference>
<dbReference type="AlphaFoldDB" id="A0A1D7THC1"/>
<dbReference type="STRING" id="1193502.SHALO_0598"/>
<evidence type="ECO:0000313" key="3">
    <source>
        <dbReference type="Proteomes" id="UP000094609"/>
    </source>
</evidence>
<reference evidence="3" key="1">
    <citation type="submission" date="2016-08" db="EMBL/GenBank/DDBJ databases">
        <title>Complete genome sequence of the organohalide-respiring Epsilonproteobacterium Sulfurospirillum halorespirans.</title>
        <authorList>
            <person name="Goris T."/>
            <person name="Zimmermann J."/>
            <person name="Schenz B."/>
            <person name="Lemos M."/>
            <person name="Hackermueller J."/>
            <person name="Diekert G."/>
        </authorList>
    </citation>
    <scope>NUCLEOTIDE SEQUENCE [LARGE SCALE GENOMIC DNA]</scope>
    <source>
        <strain>DSM 13726</strain>
        <strain evidence="3">PCE-M2</strain>
    </source>
</reference>
<evidence type="ECO:0000259" key="1">
    <source>
        <dbReference type="Pfam" id="PF18480"/>
    </source>
</evidence>
<organism evidence="2 3">
    <name type="scientific">Sulfurospirillum halorespirans DSM 13726</name>
    <dbReference type="NCBI Taxonomy" id="1193502"/>
    <lineage>
        <taxon>Bacteria</taxon>
        <taxon>Pseudomonadati</taxon>
        <taxon>Campylobacterota</taxon>
        <taxon>Epsilonproteobacteria</taxon>
        <taxon>Campylobacterales</taxon>
        <taxon>Sulfurospirillaceae</taxon>
        <taxon>Sulfurospirillum</taxon>
    </lineage>
</organism>
<evidence type="ECO:0000313" key="2">
    <source>
        <dbReference type="EMBL" id="AOO64387.1"/>
    </source>
</evidence>
<dbReference type="EMBL" id="CP017111">
    <property type="protein sequence ID" value="AOO64387.1"/>
    <property type="molecule type" value="Genomic_DNA"/>
</dbReference>
<name>A0A1D7THC1_9BACT</name>
<sequence>MHKLLFDNNISHRVLSKIADIFPNSLHVMLKNLDESTDLEVWRYAKIHGFAIVTKDSDFNDLAIYRGIPPKIIWIKLGNCKVDAIATVLRENYESIIEFLDDEVSAILEI</sequence>
<dbReference type="Proteomes" id="UP000094609">
    <property type="component" value="Chromosome"/>
</dbReference>
<accession>A0A1D7THC1</accession>
<gene>
    <name evidence="2" type="ORF">SHALO_0598</name>
</gene>
<dbReference type="PATRIC" id="fig|1193502.14.peg.607"/>
<dbReference type="KEGG" id="shal:SHALO_0598"/>
<dbReference type="Pfam" id="PF18480">
    <property type="entry name" value="DUF5615"/>
    <property type="match status" value="1"/>
</dbReference>
<keyword evidence="3" id="KW-1185">Reference proteome</keyword>
<dbReference type="InterPro" id="IPR041049">
    <property type="entry name" value="DUF5615"/>
</dbReference>
<proteinExistence type="predicted"/>
<protein>
    <recommendedName>
        <fullName evidence="1">DUF5615 domain-containing protein</fullName>
    </recommendedName>
</protein>